<evidence type="ECO:0000313" key="2">
    <source>
        <dbReference type="Proteomes" id="UP000464624"/>
    </source>
</evidence>
<protein>
    <submittedName>
        <fullName evidence="1">Uncharacterized protein</fullName>
    </submittedName>
</protein>
<evidence type="ECO:0000313" key="1">
    <source>
        <dbReference type="EMBL" id="BBU22704.1"/>
    </source>
</evidence>
<dbReference type="Proteomes" id="UP000464624">
    <property type="component" value="Chromosome"/>
</dbReference>
<accession>A0AAD1M147</accession>
<organism evidence="1 2">
    <name type="scientific">Mycobacterium xenopi</name>
    <dbReference type="NCBI Taxonomy" id="1789"/>
    <lineage>
        <taxon>Bacteria</taxon>
        <taxon>Bacillati</taxon>
        <taxon>Actinomycetota</taxon>
        <taxon>Actinomycetes</taxon>
        <taxon>Mycobacteriales</taxon>
        <taxon>Mycobacteriaceae</taxon>
        <taxon>Mycobacterium</taxon>
    </lineage>
</organism>
<dbReference type="KEGG" id="mxe:MYXE_24940"/>
<gene>
    <name evidence="1" type="ORF">MYXE_24940</name>
</gene>
<reference evidence="1 2" key="1">
    <citation type="submission" date="2019-12" db="EMBL/GenBank/DDBJ databases">
        <title>Complete genome sequence of Mycolicibacterium xenopi str. JCM15661T.</title>
        <authorList>
            <person name="Yoshida M."/>
            <person name="Fukano H."/>
            <person name="Asakura T."/>
            <person name="Hoshino Y."/>
        </authorList>
    </citation>
    <scope>NUCLEOTIDE SEQUENCE [LARGE SCALE GENOMIC DNA]</scope>
    <source>
        <strain evidence="1 2">JCM 15661T</strain>
    </source>
</reference>
<dbReference type="AlphaFoldDB" id="A0AAD1M147"/>
<dbReference type="Pfam" id="PF23706">
    <property type="entry name" value="Rv1893"/>
    <property type="match status" value="1"/>
</dbReference>
<proteinExistence type="predicted"/>
<dbReference type="RefSeq" id="WP_003921896.1">
    <property type="nucleotide sequence ID" value="NZ_AP022314.1"/>
</dbReference>
<dbReference type="EMBL" id="AP022314">
    <property type="protein sequence ID" value="BBU22704.1"/>
    <property type="molecule type" value="Genomic_DNA"/>
</dbReference>
<sequence>MQFNASDVFGAVQDIAANAVEKASDMVQFAGDIVRGDVAGGTEGIIKSSLGIATYAVDKAKQVFTGQYATDRE</sequence>
<name>A0AAD1M147_MYCXE</name>
<dbReference type="InterPro" id="IPR057513">
    <property type="entry name" value="Rv1893"/>
</dbReference>